<proteinExistence type="predicted"/>
<evidence type="ECO:0000313" key="1">
    <source>
        <dbReference type="EMBL" id="SDF60899.1"/>
    </source>
</evidence>
<dbReference type="RefSeq" id="WP_093690723.1">
    <property type="nucleotide sequence ID" value="NZ_FNBU01000017.1"/>
</dbReference>
<dbReference type="AlphaFoldDB" id="A0A1G7MIC6"/>
<name>A0A1G7MIC6_9FIRM</name>
<dbReference type="Pfam" id="PF13597">
    <property type="entry name" value="NRDD"/>
    <property type="match status" value="1"/>
</dbReference>
<protein>
    <submittedName>
        <fullName evidence="1">Anaerobic ribonucleoside-triphosphate reductase</fullName>
    </submittedName>
</protein>
<gene>
    <name evidence="1" type="ORF">SAMN05660235_02147</name>
</gene>
<dbReference type="STRING" id="1123285.SAMN05660235_02147"/>
<organism evidence="1 2">
    <name type="scientific">Sporolituus thermophilus DSM 23256</name>
    <dbReference type="NCBI Taxonomy" id="1123285"/>
    <lineage>
        <taxon>Bacteria</taxon>
        <taxon>Bacillati</taxon>
        <taxon>Bacillota</taxon>
        <taxon>Negativicutes</taxon>
        <taxon>Selenomonadales</taxon>
        <taxon>Sporomusaceae</taxon>
        <taxon>Sporolituus</taxon>
    </lineage>
</organism>
<dbReference type="InterPro" id="IPR012833">
    <property type="entry name" value="NrdD"/>
</dbReference>
<dbReference type="Proteomes" id="UP000243333">
    <property type="component" value="Unassembled WGS sequence"/>
</dbReference>
<dbReference type="GO" id="GO:0006260">
    <property type="term" value="P:DNA replication"/>
    <property type="evidence" value="ECO:0007669"/>
    <property type="project" value="InterPro"/>
</dbReference>
<accession>A0A1G7MIC6</accession>
<keyword evidence="2" id="KW-1185">Reference proteome</keyword>
<evidence type="ECO:0000313" key="2">
    <source>
        <dbReference type="Proteomes" id="UP000243333"/>
    </source>
</evidence>
<reference evidence="2" key="1">
    <citation type="submission" date="2016-10" db="EMBL/GenBank/DDBJ databases">
        <authorList>
            <person name="Varghese N."/>
            <person name="Submissions S."/>
        </authorList>
    </citation>
    <scope>NUCLEOTIDE SEQUENCE [LARGE SCALE GENOMIC DNA]</scope>
    <source>
        <strain evidence="2">DSM 23256</strain>
    </source>
</reference>
<sequence>MENLVIHGVTVTADPSLTTAEITALVEEEIKLWQDKNKTLGRLELTLDGDSIVVRAVEKSPIRRVRRITGYLSALENFNDAKRAECEARVTHC</sequence>
<dbReference type="OrthoDB" id="3173988at2"/>
<dbReference type="EMBL" id="FNBU01000017">
    <property type="protein sequence ID" value="SDF60899.1"/>
    <property type="molecule type" value="Genomic_DNA"/>
</dbReference>
<dbReference type="GO" id="GO:0008998">
    <property type="term" value="F:ribonucleoside-triphosphate reductase (thioredoxin) activity"/>
    <property type="evidence" value="ECO:0007669"/>
    <property type="project" value="InterPro"/>
</dbReference>